<gene>
    <name evidence="7" type="primary">cbiC</name>
    <name evidence="7" type="ORF">ENT72_08435</name>
    <name evidence="6" type="ORF">ENU12_07485</name>
</gene>
<dbReference type="AlphaFoldDB" id="A0A7C4S045"/>
<dbReference type="Pfam" id="PF02570">
    <property type="entry name" value="CbiC"/>
    <property type="match status" value="1"/>
</dbReference>
<organism evidence="7">
    <name type="scientific">Fervidobacterium pennivorans</name>
    <dbReference type="NCBI Taxonomy" id="93466"/>
    <lineage>
        <taxon>Bacteria</taxon>
        <taxon>Thermotogati</taxon>
        <taxon>Thermotogota</taxon>
        <taxon>Thermotogae</taxon>
        <taxon>Thermotogales</taxon>
        <taxon>Fervidobacteriaceae</taxon>
        <taxon>Fervidobacterium</taxon>
    </lineage>
</organism>
<reference evidence="7" key="1">
    <citation type="journal article" date="2020" name="mSystems">
        <title>Genome- and Community-Level Interaction Insights into Carbon Utilization and Element Cycling Functions of Hydrothermarchaeota in Hydrothermal Sediment.</title>
        <authorList>
            <person name="Zhou Z."/>
            <person name="Liu Y."/>
            <person name="Xu W."/>
            <person name="Pan J."/>
            <person name="Luo Z.H."/>
            <person name="Li M."/>
        </authorList>
    </citation>
    <scope>NUCLEOTIDE SEQUENCE [LARGE SCALE GENOMIC DNA]</scope>
    <source>
        <strain evidence="7">SpSt-604</strain>
        <strain evidence="6">SpSt-640</strain>
    </source>
</reference>
<feature type="domain" description="Cobalamin biosynthesis precorrin-8X methylmutase CobH/CbiC" evidence="5">
    <location>
        <begin position="10"/>
        <end position="212"/>
    </location>
</feature>
<comment type="similarity">
    <text evidence="2">Belongs to the CobH/CbiC family.</text>
</comment>
<comment type="caution">
    <text evidence="7">The sequence shown here is derived from an EMBL/GenBank/DDBJ whole genome shotgun (WGS) entry which is preliminary data.</text>
</comment>
<dbReference type="GO" id="GO:0016993">
    <property type="term" value="F:precorrin-8X methylmutase activity"/>
    <property type="evidence" value="ECO:0007669"/>
    <property type="project" value="UniProtKB-EC"/>
</dbReference>
<evidence type="ECO:0000256" key="3">
    <source>
        <dbReference type="ARBA" id="ARBA00022573"/>
    </source>
</evidence>
<evidence type="ECO:0000256" key="1">
    <source>
        <dbReference type="ARBA" id="ARBA00004953"/>
    </source>
</evidence>
<dbReference type="InterPro" id="IPR036588">
    <property type="entry name" value="CobH/CbiC_sf"/>
</dbReference>
<dbReference type="GO" id="GO:0009236">
    <property type="term" value="P:cobalamin biosynthetic process"/>
    <property type="evidence" value="ECO:0007669"/>
    <property type="project" value="UniProtKB-UniPathway"/>
</dbReference>
<evidence type="ECO:0000313" key="6">
    <source>
        <dbReference type="EMBL" id="HGQ77724.1"/>
    </source>
</evidence>
<dbReference type="EC" id="5.4.99.61" evidence="7"/>
<dbReference type="EMBL" id="DTBH01000153">
    <property type="protein sequence ID" value="HGQ77724.1"/>
    <property type="molecule type" value="Genomic_DNA"/>
</dbReference>
<evidence type="ECO:0000313" key="7">
    <source>
        <dbReference type="EMBL" id="HGU42917.1"/>
    </source>
</evidence>
<protein>
    <submittedName>
        <fullName evidence="7">Precorrin-8X methylmutase</fullName>
        <ecNumber evidence="7">5.4.99.61</ecNumber>
    </submittedName>
</protein>
<keyword evidence="4 7" id="KW-0413">Isomerase</keyword>
<name>A0A7C4S045_FERPE</name>
<dbReference type="PANTHER" id="PTHR43588:SF1">
    <property type="entry name" value="COBALT-PRECORRIN-8 METHYLMUTASE"/>
    <property type="match status" value="1"/>
</dbReference>
<accession>A0A7C4S045</accession>
<dbReference type="SUPFAM" id="SSF63965">
    <property type="entry name" value="Precorrin-8X methylmutase CbiC/CobH"/>
    <property type="match status" value="1"/>
</dbReference>
<proteinExistence type="inferred from homology"/>
<comment type="pathway">
    <text evidence="1">Cofactor biosynthesis; adenosylcobalamin biosynthesis.</text>
</comment>
<evidence type="ECO:0000259" key="5">
    <source>
        <dbReference type="Pfam" id="PF02570"/>
    </source>
</evidence>
<dbReference type="EMBL" id="DSZT01000276">
    <property type="protein sequence ID" value="HGU42917.1"/>
    <property type="molecule type" value="Genomic_DNA"/>
</dbReference>
<dbReference type="InterPro" id="IPR003722">
    <property type="entry name" value="Cbl_synth_CobH/CbiC"/>
</dbReference>
<dbReference type="Gene3D" id="3.40.50.10230">
    <property type="entry name" value="Cobalamin biosynthesis CobH/CbiC, precorrin-8X methylmutase"/>
    <property type="match status" value="1"/>
</dbReference>
<sequence>MLDYIVSPKEIEEKSFSIIRNKIKRNDLSQEELEILYRVVHTTADWGFEKLFQISNDFLEKWYKLILTPRAYNKKLLVYVDTKMIKAGVSKFKSDLAGIKLFCPNEYKTVVNLAQRQNLTRAIVGIDWTVEKRKNTKIFVIGNSPTALFRLCEHVKKDEQLSNILVIGVPVGFVGAKESKEILKSLGIPYIVIDGEKGGSTIAVAIMNALLNLTVKKLGFDYEFTR</sequence>
<evidence type="ECO:0000256" key="2">
    <source>
        <dbReference type="ARBA" id="ARBA00009774"/>
    </source>
</evidence>
<evidence type="ECO:0000256" key="4">
    <source>
        <dbReference type="ARBA" id="ARBA00023235"/>
    </source>
</evidence>
<keyword evidence="3" id="KW-0169">Cobalamin biosynthesis</keyword>
<dbReference type="PANTHER" id="PTHR43588">
    <property type="entry name" value="COBALT-PRECORRIN-8 METHYLMUTASE"/>
    <property type="match status" value="1"/>
</dbReference>
<dbReference type="UniPathway" id="UPA00148"/>